<proteinExistence type="predicted"/>
<gene>
    <name evidence="1" type="ORF">PPRIM_AZ9-3.1.T1160061</name>
</gene>
<dbReference type="OMA" id="IMKPTHS"/>
<evidence type="ECO:0000313" key="2">
    <source>
        <dbReference type="Proteomes" id="UP000688137"/>
    </source>
</evidence>
<dbReference type="EMBL" id="CAJJDM010000119">
    <property type="protein sequence ID" value="CAD8101646.1"/>
    <property type="molecule type" value="Genomic_DNA"/>
</dbReference>
<reference evidence="1" key="1">
    <citation type="submission" date="2021-01" db="EMBL/GenBank/DDBJ databases">
        <authorList>
            <consortium name="Genoscope - CEA"/>
            <person name="William W."/>
        </authorList>
    </citation>
    <scope>NUCLEOTIDE SEQUENCE</scope>
</reference>
<name>A0A8S1PES1_PARPR</name>
<organism evidence="1 2">
    <name type="scientific">Paramecium primaurelia</name>
    <dbReference type="NCBI Taxonomy" id="5886"/>
    <lineage>
        <taxon>Eukaryota</taxon>
        <taxon>Sar</taxon>
        <taxon>Alveolata</taxon>
        <taxon>Ciliophora</taxon>
        <taxon>Intramacronucleata</taxon>
        <taxon>Oligohymenophorea</taxon>
        <taxon>Peniculida</taxon>
        <taxon>Parameciidae</taxon>
        <taxon>Paramecium</taxon>
    </lineage>
</organism>
<comment type="caution">
    <text evidence="1">The sequence shown here is derived from an EMBL/GenBank/DDBJ whole genome shotgun (WGS) entry which is preliminary data.</text>
</comment>
<keyword evidence="2" id="KW-1185">Reference proteome</keyword>
<dbReference type="Proteomes" id="UP000688137">
    <property type="component" value="Unassembled WGS sequence"/>
</dbReference>
<evidence type="ECO:0000313" key="1">
    <source>
        <dbReference type="EMBL" id="CAD8101646.1"/>
    </source>
</evidence>
<dbReference type="AlphaFoldDB" id="A0A8S1PES1"/>
<sequence>MLYNFDFPQQQSPVQYIYQSQQNNKTQKNVSTYKSLSQISIFELQQTNDIKQKLLPLLNNKLKQRNSIKLVAQSPRLIQFKSDKSLDVQNKSVTRRQLPSIYLKQNNNIMKQTYSQDKLSLSPQKQDLNQISKRILTDCADIYPSDRLSLRKLNELLNSHNIKIPQRTTTQHFPEVQELQDLPKQIEYIFKKNNINPIKMKANLKFYSPREQKNTTQSIDSLIKLLKK</sequence>
<accession>A0A8S1PES1</accession>
<protein>
    <submittedName>
        <fullName evidence="1">Uncharacterized protein</fullName>
    </submittedName>
</protein>